<comment type="caution">
    <text evidence="1">The sequence shown here is derived from an EMBL/GenBank/DDBJ whole genome shotgun (WGS) entry which is preliminary data.</text>
</comment>
<reference evidence="2" key="1">
    <citation type="journal article" date="2019" name="Int. J. Syst. Evol. Microbiol.">
        <title>The Global Catalogue of Microorganisms (GCM) 10K type strain sequencing project: providing services to taxonomists for standard genome sequencing and annotation.</title>
        <authorList>
            <consortium name="The Broad Institute Genomics Platform"/>
            <consortium name="The Broad Institute Genome Sequencing Center for Infectious Disease"/>
            <person name="Wu L."/>
            <person name="Ma J."/>
        </authorList>
    </citation>
    <scope>NUCLEOTIDE SEQUENCE [LARGE SCALE GENOMIC DNA]</scope>
    <source>
        <strain evidence="2">JCM 4253</strain>
    </source>
</reference>
<evidence type="ECO:0000313" key="1">
    <source>
        <dbReference type="EMBL" id="GHG75742.1"/>
    </source>
</evidence>
<dbReference type="Proteomes" id="UP000619355">
    <property type="component" value="Unassembled WGS sequence"/>
</dbReference>
<gene>
    <name evidence="1" type="ORF">GCM10018980_73340</name>
</gene>
<name>A0A919KG42_9ACTN</name>
<dbReference type="InterPro" id="IPR049735">
    <property type="entry name" value="NovE/LmbU-like"/>
</dbReference>
<protein>
    <submittedName>
        <fullName evidence="1">Uncharacterized protein</fullName>
    </submittedName>
</protein>
<dbReference type="EMBL" id="BNBF01000039">
    <property type="protein sequence ID" value="GHG75742.1"/>
    <property type="molecule type" value="Genomic_DNA"/>
</dbReference>
<proteinExistence type="predicted"/>
<dbReference type="NCBIfam" id="NF038070">
    <property type="entry name" value="LmbU_fam_TF"/>
    <property type="match status" value="1"/>
</dbReference>
<evidence type="ECO:0000313" key="2">
    <source>
        <dbReference type="Proteomes" id="UP000619355"/>
    </source>
</evidence>
<organism evidence="1 2">
    <name type="scientific">Streptomyces capoamus</name>
    <dbReference type="NCBI Taxonomy" id="68183"/>
    <lineage>
        <taxon>Bacteria</taxon>
        <taxon>Bacillati</taxon>
        <taxon>Actinomycetota</taxon>
        <taxon>Actinomycetes</taxon>
        <taxon>Kitasatosporales</taxon>
        <taxon>Streptomycetaceae</taxon>
        <taxon>Streptomyces</taxon>
    </lineage>
</organism>
<accession>A0A919KG42</accession>
<dbReference type="AlphaFoldDB" id="A0A919KG42"/>
<sequence>MAIERSTADPATISVPQPRKPLLINLAGPVSLQKAGLVIPGQLPLSVWEKVGRELAAISDSSTWWLADWMLYGETAYTGRYREVIERTGLGYQTLRNYAWVARRFPLERRHPELSFAHHAEVASLEPPEQEYWLRWAEQRKWSRNQLRKELRASLAERREHAPEPAAVPDGPRTALVREAERVAGRLVEGRTLGARELRIRLTHDQLTRCEQLAVSRGLSVEDWAADVIRAALGEPTRSRVLAGTAAGAVA</sequence>
<keyword evidence="2" id="KW-1185">Reference proteome</keyword>
<dbReference type="RefSeq" id="WP_229900843.1">
    <property type="nucleotide sequence ID" value="NZ_BNBF01000039.1"/>
</dbReference>